<dbReference type="GO" id="GO:0007018">
    <property type="term" value="P:microtubule-based movement"/>
    <property type="evidence" value="ECO:0007669"/>
    <property type="project" value="InterPro"/>
</dbReference>
<evidence type="ECO:0000313" key="10">
    <source>
        <dbReference type="Proteomes" id="UP000241890"/>
    </source>
</evidence>
<proteinExistence type="inferred from homology"/>
<dbReference type="PROSITE" id="PS50067">
    <property type="entry name" value="KINESIN_MOTOR_2"/>
    <property type="match status" value="1"/>
</dbReference>
<dbReference type="InterPro" id="IPR027417">
    <property type="entry name" value="P-loop_NTPase"/>
</dbReference>
<feature type="binding site" evidence="5">
    <location>
        <begin position="94"/>
        <end position="101"/>
    </location>
    <ligand>
        <name>ATP</name>
        <dbReference type="ChEBI" id="CHEBI:30616"/>
    </ligand>
</feature>
<dbReference type="Proteomes" id="UP000241890">
    <property type="component" value="Unassembled WGS sequence"/>
</dbReference>
<feature type="compositionally biased region" description="Polar residues" evidence="7">
    <location>
        <begin position="2034"/>
        <end position="2044"/>
    </location>
</feature>
<keyword evidence="2 5" id="KW-0067">ATP-binding</keyword>
<name>A0A2R5G1A2_9STRA</name>
<dbReference type="PRINTS" id="PR00380">
    <property type="entry name" value="KINESINHEAVY"/>
</dbReference>
<dbReference type="InParanoid" id="A0A2R5G1A2"/>
<evidence type="ECO:0000313" key="9">
    <source>
        <dbReference type="EMBL" id="GBG24806.1"/>
    </source>
</evidence>
<evidence type="ECO:0000256" key="5">
    <source>
        <dbReference type="PROSITE-ProRule" id="PRU00283"/>
    </source>
</evidence>
<dbReference type="PANTHER" id="PTHR47968">
    <property type="entry name" value="CENTROMERE PROTEIN E"/>
    <property type="match status" value="1"/>
</dbReference>
<comment type="similarity">
    <text evidence="5">Belongs to the TRAFAC class myosin-kinesin ATPase superfamily. Kinesin family.</text>
</comment>
<feature type="domain" description="Kinesin motor" evidence="8">
    <location>
        <begin position="13"/>
        <end position="376"/>
    </location>
</feature>
<feature type="coiled-coil region" evidence="6">
    <location>
        <begin position="1838"/>
        <end position="1974"/>
    </location>
</feature>
<evidence type="ECO:0000256" key="6">
    <source>
        <dbReference type="SAM" id="Coils"/>
    </source>
</evidence>
<dbReference type="PANTHER" id="PTHR47968:SF75">
    <property type="entry name" value="CENTROMERE-ASSOCIATED PROTEIN E"/>
    <property type="match status" value="1"/>
</dbReference>
<dbReference type="GO" id="GO:0008017">
    <property type="term" value="F:microtubule binding"/>
    <property type="evidence" value="ECO:0007669"/>
    <property type="project" value="InterPro"/>
</dbReference>
<feature type="region of interest" description="Disordered" evidence="7">
    <location>
        <begin position="225"/>
        <end position="258"/>
    </location>
</feature>
<protein>
    <submittedName>
        <fullName evidence="9">Centromere-associated protein E</fullName>
    </submittedName>
</protein>
<sequence>MASLAEEDGIEESISVSLRVRPLNSKETKQNCQDVWKVVDGNSIYSVNEGQSSMHTFDNVFDSKTSTRQVYDKVANGLVSSVLQGMNGTVFAYGQTASGKTYTMQGEQSSPGILELAAAQVFEEIACKPHYQFLLHVSYIEIFNEQVKDLLTDSDANLRIREDRDRGFFVDNLEMKSIVSVEELLQAKEEGERRRHVGETNMNLKSSRSHTIFTLNVEMRDTRAMQDQDQAQDAENNDMSNVEGRRSTGGMVEKHANRRASSESDYRFGILVGRLNLVDLAGSENARATGAEGGRLKEGGNINRSLLTLSRVISMLANSRNKAGYINWRDSKLTQILQPSLAGNCRTAIVCCITPASKYLEETRSTLSFASRAKQIRTRAVVNEVLDGEGEMRKLKRTIQELRNALASQQAANAEQSSLQNKIRSLKRLLVLGGGVAAGTADSDDEEEAAALAAAAGGDVEAAVCENMINRKSRRKRKQRETWCPGDFGSKILAANKKEPSAISVDASKAATNSATDDLAVLKSPPGKQRRSSDSGALVCELPGETRDVGTGPLSPVVLDEHKETQTNMSGEAFEEATAALEAEMDALRAEKSARETECAELAASLEETKAQLEREAEQFKASKEQIRALLEERSMQSHDLGEEMEELKDLCKAKDAQIEKLEHAAKQMKEDEAALLESIAAEQASFQKRIDDAVKEAEAHGAATRAIELALEEEKAKVSSLQAKVDALEAHNESESSERESSTKQIEAKLEEARAQEEALRAKLEHMEDVLVQSELDKESSIAALTTTKTEAEETRAKLDAVKSALATCAGMKEDTTSDAVELVAAIRDALQSQVEAARVEAAGLREEHAELEAKFAASRAELETAQVEAQETKSKLEEVKAALEACTDQEDSDAEGDEIDVTELVTKVREIFNAQIENARQEVADLREGHAELEATLAASRATHEDLENELETRSAETRTLQSDLDAACQERAETLVEHAQEVIGLVVDGLLAQVELTASEDKVETDSKGEAQARTQLELVKQTQAALEVKLQESKDEFASLRERTDAELEEAYGEIEKHESAASRLRAEKNTLESQLQSVQGELAEARAASCELQAQMKSAADAAEAASASQASSEDVQRRFGQLQLKFNLTSQELDKASSKLEETETAMKELRNRAERDAEQATRELEGLQKELENAQKAEGQLRGELTEATSAVGRAAHERDNLVQELKERLAHEREAFEVKLRETEAAHAQAGAAGSGETEALHASIQALERKVTQLKEDLAQERESASHHRERSSELEESVEQLESKLAAASNSDLEEELKALQNDLAAAKTKEAEAVADADEARKRLEKQRENVKMIQDECEVQAQRAQDLETAAESAREAITKAETEAEELRCTNKELVDKITELRFEASQQEASAADSSAQVEKVESLEAEVASLKAELETKASANAEAEAKLRADLAEVSAKLAEQGAGNEDSLLERIADLETTIEEGAAAENELKTKIASLEESLTNVSSENANTETELKAKVAELESQLESAAESESTAAASQEEKSKLEAQVASLQGELETLSAEKEVVAATEEQLRTQIADLESRLESATTGNNAATEELEARIAELKAEAATLVNEKQRADALEEALLDKESKISTLKREAKEAGAAVPELRAQLEARDTEIESAKEDAEKIAASMRAMEEELAALRKELPEVTCAANERIESLQVAIKEREAHVAQLREEVSKASQNAEAASQIAVLEEQLTKSQARIQKLEKVKFTQELAEKYKKARDDQKKLKEVRVRLAEVESANTSLRESQEKLRERIRSEAHLREVSGVVRRSAKMFGIHEDIAPAEFVSMVSKRLLSTISERDQFEAEVRALERQDSASNDASEKLEVLQSKYVAAENARVTLEARLGELADASAKADATSSRREEALREANKALEARVAALEASQRAASDESDKGKEDLLAQIEEHKSNIRFLEKENLDLMVDLRKLRDRAASHALETAAAPSAKPTNTNTNTKRPAAVSGKIPLAGIEANTLTANESPAVNARKPRGKSITSEMGSKTPVSVARPSRSSTRNENAPLNDNAAECNQQ</sequence>
<feature type="compositionally biased region" description="Polar residues" evidence="7">
    <location>
        <begin position="2051"/>
        <end position="2072"/>
    </location>
</feature>
<comment type="caution">
    <text evidence="9">The sequence shown here is derived from an EMBL/GenBank/DDBJ whole genome shotgun (WGS) entry which is preliminary data.</text>
</comment>
<reference evidence="9 10" key="1">
    <citation type="submission" date="2017-12" db="EMBL/GenBank/DDBJ databases">
        <title>Sequencing, de novo assembly and annotation of complete genome of a new Thraustochytrid species, strain FCC1311.</title>
        <authorList>
            <person name="Sedici K."/>
            <person name="Godart F."/>
            <person name="Aiese Cigliano R."/>
            <person name="Sanseverino W."/>
            <person name="Barakat M."/>
            <person name="Ortet P."/>
            <person name="Marechal E."/>
            <person name="Cagnac O."/>
            <person name="Amato A."/>
        </authorList>
    </citation>
    <scope>NUCLEOTIDE SEQUENCE [LARGE SCALE GENOMIC DNA]</scope>
</reference>
<evidence type="ECO:0000256" key="1">
    <source>
        <dbReference type="ARBA" id="ARBA00022741"/>
    </source>
</evidence>
<gene>
    <name evidence="9" type="ORF">FCC1311_010242</name>
</gene>
<dbReference type="Gene3D" id="1.20.5.1160">
    <property type="entry name" value="Vasodilator-stimulated phosphoprotein"/>
    <property type="match status" value="1"/>
</dbReference>
<evidence type="ECO:0000256" key="2">
    <source>
        <dbReference type="ARBA" id="ARBA00022840"/>
    </source>
</evidence>
<feature type="region of interest" description="Disordered" evidence="7">
    <location>
        <begin position="728"/>
        <end position="747"/>
    </location>
</feature>
<dbReference type="InterPro" id="IPR027640">
    <property type="entry name" value="Kinesin-like_fam"/>
</dbReference>
<keyword evidence="4 5" id="KW-0505">Motor protein</keyword>
<dbReference type="InterPro" id="IPR001752">
    <property type="entry name" value="Kinesin_motor_dom"/>
</dbReference>
<evidence type="ECO:0000256" key="3">
    <source>
        <dbReference type="ARBA" id="ARBA00023054"/>
    </source>
</evidence>
<keyword evidence="3 6" id="KW-0175">Coiled coil</keyword>
<feature type="region of interest" description="Disordered" evidence="7">
    <location>
        <begin position="1263"/>
        <end position="1304"/>
    </location>
</feature>
<feature type="compositionally biased region" description="Low complexity" evidence="7">
    <location>
        <begin position="1519"/>
        <end position="1535"/>
    </location>
</feature>
<accession>A0A2R5G1A2</accession>
<dbReference type="SUPFAM" id="SSF52540">
    <property type="entry name" value="P-loop containing nucleoside triphosphate hydrolases"/>
    <property type="match status" value="1"/>
</dbReference>
<dbReference type="InterPro" id="IPR036961">
    <property type="entry name" value="Kinesin_motor_dom_sf"/>
</dbReference>
<dbReference type="SMART" id="SM00129">
    <property type="entry name" value="KISc"/>
    <property type="match status" value="1"/>
</dbReference>
<feature type="coiled-coil region" evidence="6">
    <location>
        <begin position="829"/>
        <end position="966"/>
    </location>
</feature>
<dbReference type="PROSITE" id="PS00411">
    <property type="entry name" value="KINESIN_MOTOR_1"/>
    <property type="match status" value="1"/>
</dbReference>
<dbReference type="Pfam" id="PF00225">
    <property type="entry name" value="Kinesin"/>
    <property type="match status" value="1"/>
</dbReference>
<evidence type="ECO:0000256" key="7">
    <source>
        <dbReference type="SAM" id="MobiDB-lite"/>
    </source>
</evidence>
<dbReference type="InterPro" id="IPR019821">
    <property type="entry name" value="Kinesin_motor_CS"/>
</dbReference>
<feature type="region of interest" description="Disordered" evidence="7">
    <location>
        <begin position="1980"/>
        <end position="2072"/>
    </location>
</feature>
<dbReference type="Gene3D" id="1.10.287.1490">
    <property type="match status" value="1"/>
</dbReference>
<dbReference type="Gene3D" id="3.40.850.10">
    <property type="entry name" value="Kinesin motor domain"/>
    <property type="match status" value="1"/>
</dbReference>
<keyword evidence="10" id="KW-1185">Reference proteome</keyword>
<dbReference type="EMBL" id="BEYU01000008">
    <property type="protein sequence ID" value="GBG24806.1"/>
    <property type="molecule type" value="Genomic_DNA"/>
</dbReference>
<keyword evidence="1 5" id="KW-0547">Nucleotide-binding</keyword>
<dbReference type="GO" id="GO:0005524">
    <property type="term" value="F:ATP binding"/>
    <property type="evidence" value="ECO:0007669"/>
    <property type="project" value="UniProtKB-UniRule"/>
</dbReference>
<feature type="region of interest" description="Disordered" evidence="7">
    <location>
        <begin position="1519"/>
        <end position="1545"/>
    </location>
</feature>
<evidence type="ECO:0000256" key="4">
    <source>
        <dbReference type="ARBA" id="ARBA00023175"/>
    </source>
</evidence>
<organism evidence="9 10">
    <name type="scientific">Hondaea fermentalgiana</name>
    <dbReference type="NCBI Taxonomy" id="2315210"/>
    <lineage>
        <taxon>Eukaryota</taxon>
        <taxon>Sar</taxon>
        <taxon>Stramenopiles</taxon>
        <taxon>Bigyra</taxon>
        <taxon>Labyrinthulomycetes</taxon>
        <taxon>Thraustochytrida</taxon>
        <taxon>Thraustochytriidae</taxon>
        <taxon>Hondaea</taxon>
    </lineage>
</organism>
<evidence type="ECO:0000259" key="8">
    <source>
        <dbReference type="PROSITE" id="PS50067"/>
    </source>
</evidence>
<feature type="compositionally biased region" description="Low complexity" evidence="7">
    <location>
        <begin position="1982"/>
        <end position="2002"/>
    </location>
</feature>
<feature type="compositionally biased region" description="Basic and acidic residues" evidence="7">
    <location>
        <begin position="1263"/>
        <end position="1283"/>
    </location>
</feature>
<feature type="coiled-coil region" evidence="6">
    <location>
        <begin position="385"/>
        <end position="429"/>
    </location>
</feature>
<feature type="coiled-coil region" evidence="6">
    <location>
        <begin position="571"/>
        <end position="679"/>
    </location>
</feature>
<dbReference type="OrthoDB" id="3176171at2759"/>
<dbReference type="GO" id="GO:0003777">
    <property type="term" value="F:microtubule motor activity"/>
    <property type="evidence" value="ECO:0007669"/>
    <property type="project" value="InterPro"/>
</dbReference>
<feature type="coiled-coil region" evidence="6">
    <location>
        <begin position="1020"/>
        <end position="1093"/>
    </location>
</feature>